<keyword evidence="5" id="KW-0732">Signal</keyword>
<evidence type="ECO:0000256" key="3">
    <source>
        <dbReference type="ARBA" id="ARBA00023237"/>
    </source>
</evidence>
<evidence type="ECO:0000256" key="4">
    <source>
        <dbReference type="SAM" id="MobiDB-lite"/>
    </source>
</evidence>
<accession>A0A921MR03</accession>
<dbReference type="GO" id="GO:0009279">
    <property type="term" value="C:cell outer membrane"/>
    <property type="evidence" value="ECO:0007669"/>
    <property type="project" value="UniProtKB-SubCell"/>
</dbReference>
<reference evidence="7" key="1">
    <citation type="journal article" date="2021" name="PeerJ">
        <title>Extensive microbial diversity within the chicken gut microbiome revealed by metagenomics and culture.</title>
        <authorList>
            <person name="Gilroy R."/>
            <person name="Ravi A."/>
            <person name="Getino M."/>
            <person name="Pursley I."/>
            <person name="Horton D.L."/>
            <person name="Alikhan N.F."/>
            <person name="Baker D."/>
            <person name="Gharbi K."/>
            <person name="Hall N."/>
            <person name="Watson M."/>
            <person name="Adriaenssens E.M."/>
            <person name="Foster-Nyarko E."/>
            <person name="Jarju S."/>
            <person name="Secka A."/>
            <person name="Antonio M."/>
            <person name="Oren A."/>
            <person name="Chaudhuri R.R."/>
            <person name="La Ragione R."/>
            <person name="Hildebrand F."/>
            <person name="Pallen M.J."/>
        </authorList>
    </citation>
    <scope>NUCLEOTIDE SEQUENCE</scope>
    <source>
        <strain evidence="7">CHK121-7720</strain>
    </source>
</reference>
<organism evidence="7 8">
    <name type="scientific">Barnesiella viscericola</name>
    <dbReference type="NCBI Taxonomy" id="397865"/>
    <lineage>
        <taxon>Bacteria</taxon>
        <taxon>Pseudomonadati</taxon>
        <taxon>Bacteroidota</taxon>
        <taxon>Bacteroidia</taxon>
        <taxon>Bacteroidales</taxon>
        <taxon>Barnesiellaceae</taxon>
        <taxon>Barnesiella</taxon>
    </lineage>
</organism>
<evidence type="ECO:0000256" key="5">
    <source>
        <dbReference type="SAM" id="SignalP"/>
    </source>
</evidence>
<keyword evidence="2" id="KW-0472">Membrane</keyword>
<protein>
    <submittedName>
        <fullName evidence="7">TonB-dependent receptor</fullName>
    </submittedName>
</protein>
<keyword evidence="7" id="KW-0675">Receptor</keyword>
<dbReference type="AlphaFoldDB" id="A0A921MR03"/>
<dbReference type="Gene3D" id="2.170.130.10">
    <property type="entry name" value="TonB-dependent receptor, plug domain"/>
    <property type="match status" value="1"/>
</dbReference>
<evidence type="ECO:0000313" key="8">
    <source>
        <dbReference type="Proteomes" id="UP000757103"/>
    </source>
</evidence>
<dbReference type="PANTHER" id="PTHR40980">
    <property type="entry name" value="PLUG DOMAIN-CONTAINING PROTEIN"/>
    <property type="match status" value="1"/>
</dbReference>
<dbReference type="SUPFAM" id="SSF49464">
    <property type="entry name" value="Carboxypeptidase regulatory domain-like"/>
    <property type="match status" value="1"/>
</dbReference>
<dbReference type="Gene3D" id="2.40.170.20">
    <property type="entry name" value="TonB-dependent receptor, beta-barrel domain"/>
    <property type="match status" value="1"/>
</dbReference>
<gene>
    <name evidence="7" type="ORF">K8U91_04565</name>
</gene>
<reference evidence="7" key="2">
    <citation type="submission" date="2021-09" db="EMBL/GenBank/DDBJ databases">
        <authorList>
            <person name="Gilroy R."/>
        </authorList>
    </citation>
    <scope>NUCLEOTIDE SEQUENCE</scope>
    <source>
        <strain evidence="7">CHK121-7720</strain>
    </source>
</reference>
<dbReference type="Pfam" id="PF13715">
    <property type="entry name" value="CarbopepD_reg_2"/>
    <property type="match status" value="1"/>
</dbReference>
<comment type="subcellular location">
    <subcellularLocation>
        <location evidence="1">Cell outer membrane</location>
    </subcellularLocation>
</comment>
<dbReference type="RefSeq" id="WP_273305774.1">
    <property type="nucleotide sequence ID" value="NZ_DYUD01000015.1"/>
</dbReference>
<proteinExistence type="predicted"/>
<feature type="domain" description="Outer membrane protein beta-barrel" evidence="6">
    <location>
        <begin position="385"/>
        <end position="795"/>
    </location>
</feature>
<dbReference type="SUPFAM" id="SSF56935">
    <property type="entry name" value="Porins"/>
    <property type="match status" value="1"/>
</dbReference>
<keyword evidence="3" id="KW-0998">Cell outer membrane</keyword>
<dbReference type="Proteomes" id="UP000757103">
    <property type="component" value="Unassembled WGS sequence"/>
</dbReference>
<dbReference type="InterPro" id="IPR037066">
    <property type="entry name" value="Plug_dom_sf"/>
</dbReference>
<dbReference type="InterPro" id="IPR008969">
    <property type="entry name" value="CarboxyPept-like_regulatory"/>
</dbReference>
<feature type="region of interest" description="Disordered" evidence="4">
    <location>
        <begin position="808"/>
        <end position="839"/>
    </location>
</feature>
<dbReference type="Pfam" id="PF14905">
    <property type="entry name" value="OMP_b-brl_3"/>
    <property type="match status" value="1"/>
</dbReference>
<dbReference type="PANTHER" id="PTHR40980:SF4">
    <property type="entry name" value="TONB-DEPENDENT RECEPTOR-LIKE BETA-BARREL DOMAIN-CONTAINING PROTEIN"/>
    <property type="match status" value="1"/>
</dbReference>
<dbReference type="Gene3D" id="2.60.40.1120">
    <property type="entry name" value="Carboxypeptidase-like, regulatory domain"/>
    <property type="match status" value="1"/>
</dbReference>
<dbReference type="InterPro" id="IPR041700">
    <property type="entry name" value="OMP_b-brl_3"/>
</dbReference>
<dbReference type="InterPro" id="IPR036942">
    <property type="entry name" value="Beta-barrel_TonB_sf"/>
</dbReference>
<comment type="caution">
    <text evidence="7">The sequence shown here is derived from an EMBL/GenBank/DDBJ whole genome shotgun (WGS) entry which is preliminary data.</text>
</comment>
<dbReference type="EMBL" id="DYUD01000015">
    <property type="protein sequence ID" value="HJG88735.1"/>
    <property type="molecule type" value="Genomic_DNA"/>
</dbReference>
<evidence type="ECO:0000256" key="2">
    <source>
        <dbReference type="ARBA" id="ARBA00023136"/>
    </source>
</evidence>
<name>A0A921MR03_9BACT</name>
<evidence type="ECO:0000313" key="7">
    <source>
        <dbReference type="EMBL" id="HJG88735.1"/>
    </source>
</evidence>
<evidence type="ECO:0000259" key="6">
    <source>
        <dbReference type="Pfam" id="PF14905"/>
    </source>
</evidence>
<feature type="compositionally biased region" description="Gly residues" evidence="4">
    <location>
        <begin position="819"/>
        <end position="839"/>
    </location>
</feature>
<evidence type="ECO:0000256" key="1">
    <source>
        <dbReference type="ARBA" id="ARBA00004442"/>
    </source>
</evidence>
<feature type="chain" id="PRO_5037893153" evidence="5">
    <location>
        <begin position="24"/>
        <end position="839"/>
    </location>
</feature>
<feature type="signal peptide" evidence="5">
    <location>
        <begin position="1"/>
        <end position="23"/>
    </location>
</feature>
<sequence length="839" mass="92259">MKIVFKLGILLGLLFSVLFTTQAATVDCKISGSVTDSIRQEAIPFVTVGVENSDGKVLSRVASDVNGRFTVTAAAGNRYTLVISSVGYTTRRIEVTVNPGERTQNLGNLTLTEGTELSEVTVVAQRPLIKSDIDKITYDMEADPEATSNNALDMLRKVPMITVDAEENIRLNGQSNYKVLLNGKSSAIMSGDNLKEVLKSMPASSIKNIEVITNPSSKYEAEGVGGIINIITVSRRDSNGIVGSVGANADNRGGFGGNVYLSSQIGKFAFSGRYSGNRYTNGHGGRSKTFSETYGSDEFNHSNVYGKSRFEGLGHNLSIEASYEIDTLNLISFSAFGWLGNNKSNSNLDYTSYTRGNDISSQYQSLTRSSSDYGSVSGTLDYQRSFAKKDRTLTASYQFEYNPNNSDYTTESNGLINWNSYIERSKNKAHGTEQTVQIDYFDPLTEMHQIEAGAKYIMRCNVSDGDRTQSLWDEPTGSWNDVLLPVNDLDYTQHILGLYAGYVLKIKKWSGKVGARLESTWNDGRTTNHDTEGGTQQTRFDNDFFNVVPYVTLSWQPREMQTVKLSYTQRLSRPGIWQLNPFKDTSTPMQVTYGNPNLDSEISHTFSLGYTLFTATGMSLAAELNGRVQNNGIEQTIFMDENGIANVTYDNIGRARECKLNVFFSGNVLPTLNLYTNLSGGYGDYSSKQAGYSNKGWDYNGFLGARWNAWKDGAISANVGYYSGFRMLVGTTAPFAFCGFSVSQSFFNKRLQVTLSASDPFSKERKFVMHIKNDDYRIDSYNYNPCQYVRLGITYSFGQMKNSVKKARRSINNDDLKSGGSGTGSGAAGGMSGGSGGGM</sequence>